<evidence type="ECO:0000313" key="3">
    <source>
        <dbReference type="EMBL" id="GLJ79907.1"/>
    </source>
</evidence>
<comment type="caution">
    <text evidence="3">The sequence shown here is derived from an EMBL/GenBank/DDBJ whole genome shotgun (WGS) entry which is preliminary data.</text>
</comment>
<dbReference type="Gene3D" id="3.40.50.1110">
    <property type="entry name" value="SGNH hydrolase"/>
    <property type="match status" value="1"/>
</dbReference>
<name>A0A9W6M3L1_9MICO</name>
<gene>
    <name evidence="3" type="ORF">GCM10017586_15900</name>
</gene>
<proteinExistence type="predicted"/>
<dbReference type="AlphaFoldDB" id="A0A9W6M3L1"/>
<accession>A0A9W6M3L1</accession>
<feature type="domain" description="SGNH hydrolase-type esterase" evidence="2">
    <location>
        <begin position="74"/>
        <end position="245"/>
    </location>
</feature>
<dbReference type="InterPro" id="IPR013830">
    <property type="entry name" value="SGNH_hydro"/>
</dbReference>
<evidence type="ECO:0000259" key="2">
    <source>
        <dbReference type="Pfam" id="PF13472"/>
    </source>
</evidence>
<organism evidence="3 4">
    <name type="scientific">Microbacterium imperiale</name>
    <dbReference type="NCBI Taxonomy" id="33884"/>
    <lineage>
        <taxon>Bacteria</taxon>
        <taxon>Bacillati</taxon>
        <taxon>Actinomycetota</taxon>
        <taxon>Actinomycetes</taxon>
        <taxon>Micrococcales</taxon>
        <taxon>Microbacteriaceae</taxon>
        <taxon>Microbacterium</taxon>
    </lineage>
</organism>
<dbReference type="InterPro" id="IPR036514">
    <property type="entry name" value="SGNH_hydro_sf"/>
</dbReference>
<protein>
    <recommendedName>
        <fullName evidence="2">SGNH hydrolase-type esterase domain-containing protein</fullName>
    </recommendedName>
</protein>
<dbReference type="EMBL" id="BSEO01000006">
    <property type="protein sequence ID" value="GLJ79907.1"/>
    <property type="molecule type" value="Genomic_DNA"/>
</dbReference>
<reference evidence="3" key="2">
    <citation type="submission" date="2023-01" db="EMBL/GenBank/DDBJ databases">
        <authorList>
            <person name="Sun Q."/>
            <person name="Evtushenko L."/>
        </authorList>
    </citation>
    <scope>NUCLEOTIDE SEQUENCE</scope>
    <source>
        <strain evidence="3">VKM Ac-1447</strain>
    </source>
</reference>
<dbReference type="RefSeq" id="WP_271174976.1">
    <property type="nucleotide sequence ID" value="NZ_BSEO01000006.1"/>
</dbReference>
<dbReference type="Proteomes" id="UP001142317">
    <property type="component" value="Unassembled WGS sequence"/>
</dbReference>
<sequence length="255" mass="26375">MSSARRSHRVSGVPRWSRPARRPGGGGWWQRDWGGMPLWGVALSAAAIGALLVGGPALRPSTAAEETASPIVVFLGDSYTAGVGASDPSLSWASRVGEAEGWRVRNLARGGTGYASRVTGEGAPGACGRAECPPFVEMAREGAALIPDIVVVSGGRNDIGDAPVDAEVEAFFEAVATAYPGSRIYVTDVLWHGRAPDAVRRLSRVVQRDAQAIGATWLDIGQPLAGGDGLLAPDGIHPNDAGHEAIARAVIAALD</sequence>
<dbReference type="CDD" id="cd00229">
    <property type="entry name" value="SGNH_hydrolase"/>
    <property type="match status" value="1"/>
</dbReference>
<keyword evidence="4" id="KW-1185">Reference proteome</keyword>
<evidence type="ECO:0000313" key="4">
    <source>
        <dbReference type="Proteomes" id="UP001142317"/>
    </source>
</evidence>
<dbReference type="SUPFAM" id="SSF52266">
    <property type="entry name" value="SGNH hydrolase"/>
    <property type="match status" value="1"/>
</dbReference>
<feature type="region of interest" description="Disordered" evidence="1">
    <location>
        <begin position="1"/>
        <end position="27"/>
    </location>
</feature>
<reference evidence="3" key="1">
    <citation type="journal article" date="2014" name="Int. J. Syst. Evol. Microbiol.">
        <title>Complete genome sequence of Corynebacterium casei LMG S-19264T (=DSM 44701T), isolated from a smear-ripened cheese.</title>
        <authorList>
            <consortium name="US DOE Joint Genome Institute (JGI-PGF)"/>
            <person name="Walter F."/>
            <person name="Albersmeier A."/>
            <person name="Kalinowski J."/>
            <person name="Ruckert C."/>
        </authorList>
    </citation>
    <scope>NUCLEOTIDE SEQUENCE</scope>
    <source>
        <strain evidence="3">VKM Ac-1447</strain>
    </source>
</reference>
<evidence type="ECO:0000256" key="1">
    <source>
        <dbReference type="SAM" id="MobiDB-lite"/>
    </source>
</evidence>
<dbReference type="Pfam" id="PF13472">
    <property type="entry name" value="Lipase_GDSL_2"/>
    <property type="match status" value="1"/>
</dbReference>